<comment type="caution">
    <text evidence="4">The sequence shown here is derived from an EMBL/GenBank/DDBJ whole genome shotgun (WGS) entry which is preliminary data.</text>
</comment>
<gene>
    <name evidence="4" type="ORF">KDK92_14220</name>
</gene>
<keyword evidence="1" id="KW-0645">Protease</keyword>
<feature type="active site" evidence="2">
    <location>
        <position position="176"/>
    </location>
</feature>
<dbReference type="Proteomes" id="UP001056429">
    <property type="component" value="Unassembled WGS sequence"/>
</dbReference>
<keyword evidence="3" id="KW-1133">Transmembrane helix</keyword>
<keyword evidence="5" id="KW-1185">Reference proteome</keyword>
<dbReference type="PIRSF" id="PIRSF018571">
    <property type="entry name" value="SpoIIGA"/>
    <property type="match status" value="1"/>
</dbReference>
<keyword evidence="1" id="KW-0749">Sporulation</keyword>
<comment type="subcellular location">
    <subcellularLocation>
        <location evidence="1">Cell membrane</location>
    </subcellularLocation>
</comment>
<name>A0A9J6P2Z7_9CLOT</name>
<keyword evidence="3" id="KW-0812">Transmembrane</keyword>
<dbReference type="GO" id="GO:0006508">
    <property type="term" value="P:proteolysis"/>
    <property type="evidence" value="ECO:0007669"/>
    <property type="project" value="UniProtKB-KW"/>
</dbReference>
<protein>
    <recommendedName>
        <fullName evidence="1">Sporulation sigma-E factor-processing peptidase</fullName>
        <ecNumber evidence="1">3.4.23.-</ecNumber>
    </recommendedName>
    <alternativeName>
        <fullName evidence="1">Membrane-associated aspartic protease</fullName>
    </alternativeName>
    <alternativeName>
        <fullName evidence="1">Stage II sporulation protein GA</fullName>
    </alternativeName>
</protein>
<dbReference type="RefSeq" id="WP_250859995.1">
    <property type="nucleotide sequence ID" value="NZ_JAGSOJ010000003.1"/>
</dbReference>
<evidence type="ECO:0000256" key="2">
    <source>
        <dbReference type="PIRSR" id="PIRSR018571-1"/>
    </source>
</evidence>
<sequence length="272" mass="31237">MVVNIDVFILENLIINYFLLITTGRIQKKKVRVWRCVLGALVGVIYSIIVLVVRSEILSNTILKLIMGLGMVMIAFQKKEMGLKQLLKLWLAFIIVSFVLSGAFLFVHVSLGKGVIFRGMFLNFTYKGLIVAILIIAIFFERIYYFINEQRIKAQYIYTVKIIKEDKQIELKALLDTGNFLTEPISGKGVIVIESKKYRELYIQQKDCYRIPYSCVDNKVEYLYGFQPDAVRIINKKGEDQELIDILIAGKKGEFEEAFQGVLPSNVLLQLK</sequence>
<dbReference type="GO" id="GO:0030436">
    <property type="term" value="P:asexual sporulation"/>
    <property type="evidence" value="ECO:0007669"/>
    <property type="project" value="InterPro"/>
</dbReference>
<proteinExistence type="inferred from homology"/>
<reference evidence="4" key="1">
    <citation type="journal article" date="2021" name="mSystems">
        <title>Bacteria and Archaea Synergistically Convert Glycine Betaine to Biogenic Methane in the Formosa Cold Seep of the South China Sea.</title>
        <authorList>
            <person name="Li L."/>
            <person name="Zhang W."/>
            <person name="Zhang S."/>
            <person name="Song L."/>
            <person name="Sun Q."/>
            <person name="Zhang H."/>
            <person name="Xiang H."/>
            <person name="Dong X."/>
        </authorList>
    </citation>
    <scope>NUCLEOTIDE SEQUENCE</scope>
    <source>
        <strain evidence="4">ZWT</strain>
    </source>
</reference>
<dbReference type="EMBL" id="JAGSOJ010000003">
    <property type="protein sequence ID" value="MCM1990883.1"/>
    <property type="molecule type" value="Genomic_DNA"/>
</dbReference>
<comment type="similarity">
    <text evidence="1">Belongs to the peptidase U4 family.</text>
</comment>
<feature type="transmembrane region" description="Helical" evidence="3">
    <location>
        <begin position="129"/>
        <end position="147"/>
    </location>
</feature>
<evidence type="ECO:0000313" key="4">
    <source>
        <dbReference type="EMBL" id="MCM1990883.1"/>
    </source>
</evidence>
<feature type="transmembrane region" description="Helical" evidence="3">
    <location>
        <begin position="57"/>
        <end position="77"/>
    </location>
</feature>
<feature type="transmembrane region" description="Helical" evidence="3">
    <location>
        <begin position="89"/>
        <end position="109"/>
    </location>
</feature>
<dbReference type="GO" id="GO:0005886">
    <property type="term" value="C:plasma membrane"/>
    <property type="evidence" value="ECO:0007669"/>
    <property type="project" value="UniProtKB-SubCell"/>
</dbReference>
<keyword evidence="1 3" id="KW-0472">Membrane</keyword>
<evidence type="ECO:0000313" key="5">
    <source>
        <dbReference type="Proteomes" id="UP001056429"/>
    </source>
</evidence>
<dbReference type="InterPro" id="IPR005081">
    <property type="entry name" value="SpoIIGA"/>
</dbReference>
<dbReference type="AlphaFoldDB" id="A0A9J6P2Z7"/>
<evidence type="ECO:0000256" key="3">
    <source>
        <dbReference type="SAM" id="Phobius"/>
    </source>
</evidence>
<dbReference type="EC" id="3.4.23.-" evidence="1"/>
<dbReference type="Pfam" id="PF03419">
    <property type="entry name" value="Peptidase_U4"/>
    <property type="match status" value="1"/>
</dbReference>
<keyword evidence="1" id="KW-1003">Cell membrane</keyword>
<keyword evidence="1" id="KW-0064">Aspartyl protease</keyword>
<comment type="function">
    <text evidence="1">Probable aspartic protease that is responsible for the proteolytic cleavage of the RNA polymerase sigma E factor (SigE/spoIIGB) to yield the active peptide in the mother cell during sporulation. Responds to a signal from the forespore that is triggered by the extracellular signal protein SpoIIR.</text>
</comment>
<dbReference type="GO" id="GO:0004190">
    <property type="term" value="F:aspartic-type endopeptidase activity"/>
    <property type="evidence" value="ECO:0007669"/>
    <property type="project" value="UniProtKB-KW"/>
</dbReference>
<organism evidence="4 5">
    <name type="scientific">Oceanirhabdus seepicola</name>
    <dbReference type="NCBI Taxonomy" id="2828781"/>
    <lineage>
        <taxon>Bacteria</taxon>
        <taxon>Bacillati</taxon>
        <taxon>Bacillota</taxon>
        <taxon>Clostridia</taxon>
        <taxon>Eubacteriales</taxon>
        <taxon>Clostridiaceae</taxon>
        <taxon>Oceanirhabdus</taxon>
    </lineage>
</organism>
<dbReference type="GO" id="GO:0030435">
    <property type="term" value="P:sporulation resulting in formation of a cellular spore"/>
    <property type="evidence" value="ECO:0007669"/>
    <property type="project" value="UniProtKB-KW"/>
</dbReference>
<accession>A0A9J6P2Z7</accession>
<feature type="transmembrane region" description="Helical" evidence="3">
    <location>
        <begin position="33"/>
        <end position="51"/>
    </location>
</feature>
<evidence type="ECO:0000256" key="1">
    <source>
        <dbReference type="PIRNR" id="PIRNR018571"/>
    </source>
</evidence>
<reference evidence="4" key="2">
    <citation type="submission" date="2021-04" db="EMBL/GenBank/DDBJ databases">
        <authorList>
            <person name="Dong X."/>
        </authorList>
    </citation>
    <scope>NUCLEOTIDE SEQUENCE</scope>
    <source>
        <strain evidence="4">ZWT</strain>
    </source>
</reference>
<keyword evidence="1" id="KW-0378">Hydrolase</keyword>